<evidence type="ECO:0000313" key="1">
    <source>
        <dbReference type="EMBL" id="ODA33760.1"/>
    </source>
</evidence>
<protein>
    <submittedName>
        <fullName evidence="1">Uncharacterized protein</fullName>
    </submittedName>
</protein>
<comment type="caution">
    <text evidence="1">The sequence shown here is derived from an EMBL/GenBank/DDBJ whole genome shotgun (WGS) entry which is preliminary data.</text>
</comment>
<proteinExistence type="predicted"/>
<reference evidence="1 2" key="1">
    <citation type="submission" date="2016-05" db="EMBL/GenBank/DDBJ databases">
        <title>Genomic Taxonomy of the Vibrionaceae.</title>
        <authorList>
            <person name="Gomez-Gil B."/>
            <person name="Enciso-Ibarra J."/>
        </authorList>
    </citation>
    <scope>NUCLEOTIDE SEQUENCE [LARGE SCALE GENOMIC DNA]</scope>
    <source>
        <strain evidence="1 2">CAIM 1920</strain>
    </source>
</reference>
<dbReference type="AlphaFoldDB" id="A0A1C3EKK0"/>
<name>A0A1C3EKK0_9GAMM</name>
<evidence type="ECO:0000313" key="2">
    <source>
        <dbReference type="Proteomes" id="UP000094936"/>
    </source>
</evidence>
<accession>A0A1C3EKK0</accession>
<dbReference type="Proteomes" id="UP000094936">
    <property type="component" value="Unassembled WGS sequence"/>
</dbReference>
<keyword evidence="2" id="KW-1185">Reference proteome</keyword>
<organism evidence="1 2">
    <name type="scientific">Veronia pacifica</name>
    <dbReference type="NCBI Taxonomy" id="1080227"/>
    <lineage>
        <taxon>Bacteria</taxon>
        <taxon>Pseudomonadati</taxon>
        <taxon>Pseudomonadota</taxon>
        <taxon>Gammaproteobacteria</taxon>
        <taxon>Vibrionales</taxon>
        <taxon>Vibrionaceae</taxon>
        <taxon>Veronia</taxon>
    </lineage>
</organism>
<gene>
    <name evidence="1" type="ORF">A8L45_08990</name>
</gene>
<dbReference type="EMBL" id="LYBM01000013">
    <property type="protein sequence ID" value="ODA33760.1"/>
    <property type="molecule type" value="Genomic_DNA"/>
</dbReference>
<sequence length="63" mass="7182">MTQAVELNYDNIELNQKKRANAFSVTAILLRCLNALMSDRNQPPSWSCVNLPDHIKRDIGLLK</sequence>